<name>A0AAU9N8G5_9ASTR</name>
<comment type="caution">
    <text evidence="1">The sequence shown here is derived from an EMBL/GenBank/DDBJ whole genome shotgun (WGS) entry which is preliminary data.</text>
</comment>
<organism evidence="1 2">
    <name type="scientific">Lactuca virosa</name>
    <dbReference type="NCBI Taxonomy" id="75947"/>
    <lineage>
        <taxon>Eukaryota</taxon>
        <taxon>Viridiplantae</taxon>
        <taxon>Streptophyta</taxon>
        <taxon>Embryophyta</taxon>
        <taxon>Tracheophyta</taxon>
        <taxon>Spermatophyta</taxon>
        <taxon>Magnoliopsida</taxon>
        <taxon>eudicotyledons</taxon>
        <taxon>Gunneridae</taxon>
        <taxon>Pentapetalae</taxon>
        <taxon>asterids</taxon>
        <taxon>campanulids</taxon>
        <taxon>Asterales</taxon>
        <taxon>Asteraceae</taxon>
        <taxon>Cichorioideae</taxon>
        <taxon>Cichorieae</taxon>
        <taxon>Lactucinae</taxon>
        <taxon>Lactuca</taxon>
    </lineage>
</organism>
<sequence length="89" mass="10305">MSAHKVFVATQLDKKNQNSLHMAANLAPPHRLNVVTGAALQMRHELQWFKEVEKFIEPSYKEALNTENKPQEWFSLINIKTYLKKGRNG</sequence>
<dbReference type="PANTHER" id="PTHR24177">
    <property type="entry name" value="CASKIN"/>
    <property type="match status" value="1"/>
</dbReference>
<dbReference type="AlphaFoldDB" id="A0AAU9N8G5"/>
<evidence type="ECO:0000313" key="2">
    <source>
        <dbReference type="Proteomes" id="UP001157418"/>
    </source>
</evidence>
<accession>A0AAU9N8G5</accession>
<dbReference type="PANTHER" id="PTHR24177:SF304">
    <property type="entry name" value="ANKYRIN REPEAT-CONTAINING DOMAIN, PGG DOMAIN PROTEIN-RELATED"/>
    <property type="match status" value="1"/>
</dbReference>
<dbReference type="GO" id="GO:0016020">
    <property type="term" value="C:membrane"/>
    <property type="evidence" value="ECO:0007669"/>
    <property type="project" value="TreeGrafter"/>
</dbReference>
<keyword evidence="2" id="KW-1185">Reference proteome</keyword>
<gene>
    <name evidence="1" type="ORF">LVIROSA_LOCUS21421</name>
</gene>
<protein>
    <submittedName>
        <fullName evidence="1">Uncharacterized protein</fullName>
    </submittedName>
</protein>
<reference evidence="1 2" key="1">
    <citation type="submission" date="2022-01" db="EMBL/GenBank/DDBJ databases">
        <authorList>
            <person name="Xiong W."/>
            <person name="Schranz E."/>
        </authorList>
    </citation>
    <scope>NUCLEOTIDE SEQUENCE [LARGE SCALE GENOMIC DNA]</scope>
</reference>
<dbReference type="Proteomes" id="UP001157418">
    <property type="component" value="Unassembled WGS sequence"/>
</dbReference>
<proteinExistence type="predicted"/>
<dbReference type="EMBL" id="CAKMRJ010004097">
    <property type="protein sequence ID" value="CAH1434945.1"/>
    <property type="molecule type" value="Genomic_DNA"/>
</dbReference>
<evidence type="ECO:0000313" key="1">
    <source>
        <dbReference type="EMBL" id="CAH1434945.1"/>
    </source>
</evidence>